<evidence type="ECO:0000256" key="3">
    <source>
        <dbReference type="ARBA" id="ARBA00022670"/>
    </source>
</evidence>
<protein>
    <recommendedName>
        <fullName evidence="9 10">Lon protease</fullName>
        <ecNumber evidence="9 10">3.4.21.53</ecNumber>
    </recommendedName>
    <alternativeName>
        <fullName evidence="9">ATP-dependent protease La</fullName>
    </alternativeName>
</protein>
<evidence type="ECO:0000256" key="1">
    <source>
        <dbReference type="ARBA" id="ARBA00004496"/>
    </source>
</evidence>
<dbReference type="InterPro" id="IPR027543">
    <property type="entry name" value="Lon_bac"/>
</dbReference>
<dbReference type="InterPro" id="IPR020568">
    <property type="entry name" value="Ribosomal_Su5_D2-typ_SF"/>
</dbReference>
<feature type="binding site" evidence="9">
    <location>
        <begin position="354"/>
        <end position="361"/>
    </location>
    <ligand>
        <name>ATP</name>
        <dbReference type="ChEBI" id="CHEBI:30616"/>
    </ligand>
</feature>
<evidence type="ECO:0000256" key="6">
    <source>
        <dbReference type="ARBA" id="ARBA00022825"/>
    </source>
</evidence>
<comment type="subcellular location">
    <subcellularLocation>
        <location evidence="1 9 10">Cytoplasm</location>
    </subcellularLocation>
</comment>
<evidence type="ECO:0000313" key="16">
    <source>
        <dbReference type="EMBL" id="MEQ2579825.1"/>
    </source>
</evidence>
<comment type="function">
    <text evidence="9">ATP-dependent serine protease that mediates the selective degradation of mutant and abnormal proteins as well as certain short-lived regulatory proteins. Required for cellular homeostasis and for survival from DNA damage and developmental changes induced by stress. Degrades polypeptides processively to yield small peptide fragments that are 5 to 10 amino acids long. Binds to DNA in a double-stranded, site-specific manner.</text>
</comment>
<dbReference type="InterPro" id="IPR008269">
    <property type="entry name" value="Lon_proteolytic"/>
</dbReference>
<dbReference type="Proteomes" id="UP001470288">
    <property type="component" value="Unassembled WGS sequence"/>
</dbReference>
<dbReference type="EC" id="3.4.21.53" evidence="9 10"/>
<feature type="coiled-coil region" evidence="13">
    <location>
        <begin position="252"/>
        <end position="279"/>
    </location>
</feature>
<dbReference type="InterPro" id="IPR027065">
    <property type="entry name" value="Lon_Prtase"/>
</dbReference>
<dbReference type="InterPro" id="IPR046336">
    <property type="entry name" value="Lon_prtase_N_sf"/>
</dbReference>
<keyword evidence="5 9" id="KW-0378">Hydrolase</keyword>
<evidence type="ECO:0000256" key="9">
    <source>
        <dbReference type="HAMAP-Rule" id="MF_01973"/>
    </source>
</evidence>
<comment type="similarity">
    <text evidence="9 10 11 12">Belongs to the peptidase S16 family.</text>
</comment>
<dbReference type="InterPro" id="IPR003111">
    <property type="entry name" value="Lon_prtase_N"/>
</dbReference>
<keyword evidence="6 9" id="KW-0720">Serine protease</keyword>
<dbReference type="SMART" id="SM00382">
    <property type="entry name" value="AAA"/>
    <property type="match status" value="1"/>
</dbReference>
<feature type="domain" description="Lon proteolytic" evidence="14">
    <location>
        <begin position="590"/>
        <end position="771"/>
    </location>
</feature>
<keyword evidence="2 9" id="KW-0963">Cytoplasm</keyword>
<keyword evidence="13" id="KW-0175">Coiled coil</keyword>
<dbReference type="PANTHER" id="PTHR10046">
    <property type="entry name" value="ATP DEPENDENT LON PROTEASE FAMILY MEMBER"/>
    <property type="match status" value="1"/>
</dbReference>
<evidence type="ECO:0000256" key="8">
    <source>
        <dbReference type="ARBA" id="ARBA00023016"/>
    </source>
</evidence>
<evidence type="ECO:0000256" key="5">
    <source>
        <dbReference type="ARBA" id="ARBA00022801"/>
    </source>
</evidence>
<dbReference type="Gene3D" id="3.40.50.300">
    <property type="entry name" value="P-loop containing nucleotide triphosphate hydrolases"/>
    <property type="match status" value="1"/>
</dbReference>
<dbReference type="InterPro" id="IPR027417">
    <property type="entry name" value="P-loop_NTPase"/>
</dbReference>
<keyword evidence="17" id="KW-1185">Reference proteome</keyword>
<evidence type="ECO:0000256" key="10">
    <source>
        <dbReference type="PIRNR" id="PIRNR001174"/>
    </source>
</evidence>
<comment type="subunit">
    <text evidence="9 10">Homohexamer. Organized in a ring with a central cavity.</text>
</comment>
<keyword evidence="3 9" id="KW-0645">Protease</keyword>
<evidence type="ECO:0000256" key="7">
    <source>
        <dbReference type="ARBA" id="ARBA00022840"/>
    </source>
</evidence>
<proteinExistence type="evidence at transcript level"/>
<dbReference type="PRINTS" id="PR00830">
    <property type="entry name" value="ENDOLAPTASE"/>
</dbReference>
<feature type="active site" evidence="9 11">
    <location>
        <position position="677"/>
    </location>
</feature>
<dbReference type="EMBL" id="JBBMFC010000029">
    <property type="protein sequence ID" value="MEQ2579825.1"/>
    <property type="molecule type" value="Genomic_DNA"/>
</dbReference>
<dbReference type="NCBIfam" id="TIGR00763">
    <property type="entry name" value="lon"/>
    <property type="match status" value="1"/>
</dbReference>
<reference evidence="16 17" key="1">
    <citation type="submission" date="2024-03" db="EMBL/GenBank/DDBJ databases">
        <title>Human intestinal bacterial collection.</title>
        <authorList>
            <person name="Pauvert C."/>
            <person name="Hitch T.C.A."/>
            <person name="Clavel T."/>
        </authorList>
    </citation>
    <scope>NUCLEOTIDE SEQUENCE [LARGE SCALE GENOMIC DNA]</scope>
    <source>
        <strain evidence="16 17">CLA-AA-H78B</strain>
    </source>
</reference>
<dbReference type="PROSITE" id="PS51786">
    <property type="entry name" value="LON_PROTEOLYTIC"/>
    <property type="match status" value="1"/>
</dbReference>
<comment type="catalytic activity">
    <reaction evidence="9 10 11">
        <text>Hydrolysis of proteins in presence of ATP.</text>
        <dbReference type="EC" id="3.4.21.53"/>
    </reaction>
</comment>
<feature type="domain" description="Lon N-terminal" evidence="15">
    <location>
        <begin position="8"/>
        <end position="203"/>
    </location>
</feature>
<dbReference type="PROSITE" id="PS01046">
    <property type="entry name" value="LON_SER"/>
    <property type="match status" value="1"/>
</dbReference>
<dbReference type="Gene3D" id="1.20.58.1480">
    <property type="match status" value="1"/>
</dbReference>
<feature type="coiled-coil region" evidence="13">
    <location>
        <begin position="540"/>
        <end position="579"/>
    </location>
</feature>
<dbReference type="SUPFAM" id="SSF88697">
    <property type="entry name" value="PUA domain-like"/>
    <property type="match status" value="1"/>
</dbReference>
<comment type="induction">
    <text evidence="9">By heat shock.</text>
</comment>
<dbReference type="InterPro" id="IPR054594">
    <property type="entry name" value="Lon_lid"/>
</dbReference>
<dbReference type="InterPro" id="IPR004815">
    <property type="entry name" value="Lon_bac/euk-typ"/>
</dbReference>
<evidence type="ECO:0000256" key="11">
    <source>
        <dbReference type="PROSITE-ProRule" id="PRU01122"/>
    </source>
</evidence>
<dbReference type="InterPro" id="IPR003959">
    <property type="entry name" value="ATPase_AAA_core"/>
</dbReference>
<evidence type="ECO:0000256" key="2">
    <source>
        <dbReference type="ARBA" id="ARBA00022490"/>
    </source>
</evidence>
<dbReference type="Pfam" id="PF00004">
    <property type="entry name" value="AAA"/>
    <property type="match status" value="1"/>
</dbReference>
<evidence type="ECO:0000259" key="15">
    <source>
        <dbReference type="PROSITE" id="PS51787"/>
    </source>
</evidence>
<dbReference type="Pfam" id="PF02190">
    <property type="entry name" value="LON_substr_bdg"/>
    <property type="match status" value="1"/>
</dbReference>
<evidence type="ECO:0000313" key="17">
    <source>
        <dbReference type="Proteomes" id="UP001470288"/>
    </source>
</evidence>
<gene>
    <name evidence="9 16" type="primary">lon</name>
    <name evidence="16" type="ORF">WMO62_13505</name>
</gene>
<feature type="active site" evidence="9 11">
    <location>
        <position position="720"/>
    </location>
</feature>
<dbReference type="HAMAP" id="MF_01973">
    <property type="entry name" value="lon_bact"/>
    <property type="match status" value="1"/>
</dbReference>
<name>A0ABV1I3R0_9FIRM</name>
<evidence type="ECO:0000256" key="12">
    <source>
        <dbReference type="RuleBase" id="RU000591"/>
    </source>
</evidence>
<dbReference type="CDD" id="cd19500">
    <property type="entry name" value="RecA-like_Lon"/>
    <property type="match status" value="1"/>
</dbReference>
<dbReference type="SUPFAM" id="SSF52540">
    <property type="entry name" value="P-loop containing nucleoside triphosphate hydrolases"/>
    <property type="match status" value="1"/>
</dbReference>
<dbReference type="Gene3D" id="1.20.5.5270">
    <property type="match status" value="1"/>
</dbReference>
<keyword evidence="4 9" id="KW-0547">Nucleotide-binding</keyword>
<evidence type="ECO:0000259" key="14">
    <source>
        <dbReference type="PROSITE" id="PS51786"/>
    </source>
</evidence>
<dbReference type="GO" id="GO:0004252">
    <property type="term" value="F:serine-type endopeptidase activity"/>
    <property type="evidence" value="ECO:0007669"/>
    <property type="project" value="UniProtKB-EC"/>
</dbReference>
<sequence>METTEYRIPAVALRGMVVLPEMVTHFDVSRSRSIKAVEQALSQKQNLFVVTQQDPDTDAPEQEDLFTYGTVVEIKQIVKMPHNILRVLVEGMFRARLVELETGEYLNAQVEESEPEDFGDLPLVGKEAMLRNLKEIFQTYCEGASRNSKELVRQVLDSRTLEDMITQVMVHAPFDWEKQQRLLETQSLSACYEMLCITLNNEIEIERYRRNVQEKVKARVDKQQKEYYLREQMKVIREELGDDGPNTEAETFREAVEKLEASDEVKERIEKEIQRFLNAGFNSAEASVSRGYIETLLDLPWDKRGEDRLDLKVAEDILEKEHYGLEKVKERILEFLAVRKMLDASESPILCLVGPPGTGKTSVARSIAEALNKKYVRICLGGVHDEAEIRGHRRTYIGAMPGRIVDGIRQAGVKNPLMVLDEIDKVSADYKGDTFSALLEVLDSEQNSKFRDHYVEIPMDLSEVMFICTANDLSTVPRPLLDRMEIIEVSGYTENEKYHIATEHLMQKQMKKHGLDESRFQISEKAMQKIIHEYTRESGVRALERRIASLCRKADREILEKNRKKVQITERNLEKYLGKSIYETNMKAEHDEVGIVRGLAWTSVGGDTLEIEVNLMPGKGKFELTGQLGDVMQESAKAGISYIRSVSDDYELDPEYFQQHDIHIHIPEGAVPKDGPSAGITMATAMLSAVLNKPVRADVAMTGEITLRGRVLPIGGLKEKLLAAKGAGMKTVIVPEKNRRDVEELSREITGGLELVYAQNMNDVISHAFVQ</sequence>
<dbReference type="SMART" id="SM00464">
    <property type="entry name" value="LON"/>
    <property type="match status" value="1"/>
</dbReference>
<dbReference type="Gene3D" id="3.30.230.10">
    <property type="match status" value="1"/>
</dbReference>
<keyword evidence="8 9" id="KW-0346">Stress response</keyword>
<organism evidence="16 17">
    <name type="scientific">Hominiventricola aquisgranensis</name>
    <dbReference type="NCBI Taxonomy" id="3133164"/>
    <lineage>
        <taxon>Bacteria</taxon>
        <taxon>Bacillati</taxon>
        <taxon>Bacillota</taxon>
        <taxon>Clostridia</taxon>
        <taxon>Lachnospirales</taxon>
        <taxon>Lachnospiraceae</taxon>
        <taxon>Hominiventricola</taxon>
    </lineage>
</organism>
<dbReference type="PROSITE" id="PS51787">
    <property type="entry name" value="LON_N"/>
    <property type="match status" value="1"/>
</dbReference>
<accession>A0ABV1I3R0</accession>
<dbReference type="InterPro" id="IPR003593">
    <property type="entry name" value="AAA+_ATPase"/>
</dbReference>
<comment type="caution">
    <text evidence="16">The sequence shown here is derived from an EMBL/GenBank/DDBJ whole genome shotgun (WGS) entry which is preliminary data.</text>
</comment>
<dbReference type="Gene3D" id="1.10.8.60">
    <property type="match status" value="1"/>
</dbReference>
<dbReference type="InterPro" id="IPR008268">
    <property type="entry name" value="Peptidase_S16_AS"/>
</dbReference>
<dbReference type="Pfam" id="PF05362">
    <property type="entry name" value="Lon_C"/>
    <property type="match status" value="1"/>
</dbReference>
<dbReference type="Pfam" id="PF22667">
    <property type="entry name" value="Lon_lid"/>
    <property type="match status" value="1"/>
</dbReference>
<dbReference type="SUPFAM" id="SSF54211">
    <property type="entry name" value="Ribosomal protein S5 domain 2-like"/>
    <property type="match status" value="1"/>
</dbReference>
<dbReference type="PIRSF" id="PIRSF001174">
    <property type="entry name" value="Lon_proteas"/>
    <property type="match status" value="1"/>
</dbReference>
<dbReference type="InterPro" id="IPR015947">
    <property type="entry name" value="PUA-like_sf"/>
</dbReference>
<dbReference type="RefSeq" id="WP_349144980.1">
    <property type="nucleotide sequence ID" value="NZ_JBBMFC010000029.1"/>
</dbReference>
<evidence type="ECO:0000256" key="13">
    <source>
        <dbReference type="SAM" id="Coils"/>
    </source>
</evidence>
<dbReference type="InterPro" id="IPR014721">
    <property type="entry name" value="Ribsml_uS5_D2-typ_fold_subgr"/>
</dbReference>
<evidence type="ECO:0000256" key="4">
    <source>
        <dbReference type="ARBA" id="ARBA00022741"/>
    </source>
</evidence>
<keyword evidence="7 9" id="KW-0067">ATP-binding</keyword>
<dbReference type="Gene3D" id="2.30.130.40">
    <property type="entry name" value="LON domain-like"/>
    <property type="match status" value="1"/>
</dbReference>